<accession>A0A0M1P190</accession>
<name>A0A0M1P190_9BACL</name>
<sequence>MLLEPKSLNNIIVGLLIDNFFKWYVSPKDLWFLDRKKLTDTYIKKFKEIGLKNIGNNIEEVDERKGIEVLDEYSFREFTRRINKYSVSTDELRKLLKLNLLTKSKEEAYYSFLPSLYVNVDKRELYSLYPESASYEDFLPENWIGRYEDFLSKIDWKEKYWYDENGLDLLNFENNGGK</sequence>
<evidence type="ECO:0000313" key="1">
    <source>
        <dbReference type="EMBL" id="KOR87839.1"/>
    </source>
</evidence>
<dbReference type="AlphaFoldDB" id="A0A0M1P190"/>
<proteinExistence type="predicted"/>
<reference evidence="2" key="1">
    <citation type="submission" date="2015-08" db="EMBL/GenBank/DDBJ databases">
        <title>Genome sequencing project for genomic taxonomy and phylogenomics of Bacillus-like bacteria.</title>
        <authorList>
            <person name="Liu B."/>
            <person name="Wang J."/>
            <person name="Zhu Y."/>
            <person name="Liu G."/>
            <person name="Chen Q."/>
            <person name="Chen Z."/>
            <person name="Lan J."/>
            <person name="Che J."/>
            <person name="Ge C."/>
            <person name="Shi H."/>
            <person name="Pan Z."/>
            <person name="Liu X."/>
        </authorList>
    </citation>
    <scope>NUCLEOTIDE SEQUENCE [LARGE SCALE GENOMIC DNA]</scope>
    <source>
        <strain evidence="2">FJAT-22460</strain>
    </source>
</reference>
<gene>
    <name evidence="1" type="ORF">AM231_00910</name>
</gene>
<dbReference type="PATRIC" id="fig|1705565.3.peg.2016"/>
<dbReference type="Proteomes" id="UP000036932">
    <property type="component" value="Unassembled WGS sequence"/>
</dbReference>
<dbReference type="OrthoDB" id="7058913at2"/>
<dbReference type="EMBL" id="LIUT01000001">
    <property type="protein sequence ID" value="KOR87839.1"/>
    <property type="molecule type" value="Genomic_DNA"/>
</dbReference>
<keyword evidence="2" id="KW-1185">Reference proteome</keyword>
<protein>
    <submittedName>
        <fullName evidence="1">Uncharacterized protein</fullName>
    </submittedName>
</protein>
<organism evidence="1 2">
    <name type="scientific">Paenibacillus solani</name>
    <dbReference type="NCBI Taxonomy" id="1705565"/>
    <lineage>
        <taxon>Bacteria</taxon>
        <taxon>Bacillati</taxon>
        <taxon>Bacillota</taxon>
        <taxon>Bacilli</taxon>
        <taxon>Bacillales</taxon>
        <taxon>Paenibacillaceae</taxon>
        <taxon>Paenibacillus</taxon>
    </lineage>
</organism>
<evidence type="ECO:0000313" key="2">
    <source>
        <dbReference type="Proteomes" id="UP000036932"/>
    </source>
</evidence>
<comment type="caution">
    <text evidence="1">The sequence shown here is derived from an EMBL/GenBank/DDBJ whole genome shotgun (WGS) entry which is preliminary data.</text>
</comment>